<evidence type="ECO:0000259" key="4">
    <source>
        <dbReference type="PROSITE" id="PS01124"/>
    </source>
</evidence>
<dbReference type="Pfam" id="PF12833">
    <property type="entry name" value="HTH_18"/>
    <property type="match status" value="1"/>
</dbReference>
<dbReference type="PANTHER" id="PTHR47894">
    <property type="entry name" value="HTH-TYPE TRANSCRIPTIONAL REGULATOR GADX"/>
    <property type="match status" value="1"/>
</dbReference>
<keyword evidence="1" id="KW-0805">Transcription regulation</keyword>
<dbReference type="InterPro" id="IPR020449">
    <property type="entry name" value="Tscrpt_reg_AraC-type_HTH"/>
</dbReference>
<proteinExistence type="predicted"/>
<keyword evidence="6" id="KW-1185">Reference proteome</keyword>
<dbReference type="PRINTS" id="PR00032">
    <property type="entry name" value="HTHARAC"/>
</dbReference>
<dbReference type="Pfam" id="PF12625">
    <property type="entry name" value="Arabinose_bd"/>
    <property type="match status" value="1"/>
</dbReference>
<dbReference type="SMART" id="SM00342">
    <property type="entry name" value="HTH_ARAC"/>
    <property type="match status" value="1"/>
</dbReference>
<evidence type="ECO:0000313" key="5">
    <source>
        <dbReference type="EMBL" id="MER5173222.1"/>
    </source>
</evidence>
<organism evidence="5 6">
    <name type="scientific">Thioclava kandeliae</name>
    <dbReference type="NCBI Taxonomy" id="3070818"/>
    <lineage>
        <taxon>Bacteria</taxon>
        <taxon>Pseudomonadati</taxon>
        <taxon>Pseudomonadota</taxon>
        <taxon>Alphaproteobacteria</taxon>
        <taxon>Rhodobacterales</taxon>
        <taxon>Paracoccaceae</taxon>
        <taxon>Thioclava</taxon>
    </lineage>
</organism>
<evidence type="ECO:0000256" key="1">
    <source>
        <dbReference type="ARBA" id="ARBA00023015"/>
    </source>
</evidence>
<reference evidence="5 6" key="2">
    <citation type="submission" date="2024-06" db="EMBL/GenBank/DDBJ databases">
        <title>Thioclava kandeliae sp. nov. from a rhizosphere soil sample of Kandelia candel in a mangrove.</title>
        <authorList>
            <person name="Mu T."/>
        </authorList>
    </citation>
    <scope>NUCLEOTIDE SEQUENCE [LARGE SCALE GENOMIC DNA]</scope>
    <source>
        <strain evidence="5 6">CPCC 100088</strain>
    </source>
</reference>
<dbReference type="Gene3D" id="1.10.10.60">
    <property type="entry name" value="Homeodomain-like"/>
    <property type="match status" value="1"/>
</dbReference>
<evidence type="ECO:0000256" key="3">
    <source>
        <dbReference type="ARBA" id="ARBA00023163"/>
    </source>
</evidence>
<reference evidence="5 6" key="1">
    <citation type="submission" date="2024-01" db="EMBL/GenBank/DDBJ databases">
        <authorList>
            <person name="Deng Y."/>
            <person name="Su J."/>
        </authorList>
    </citation>
    <scope>NUCLEOTIDE SEQUENCE [LARGE SCALE GENOMIC DNA]</scope>
    <source>
        <strain evidence="5 6">CPCC 100088</strain>
    </source>
</reference>
<accession>A0ABV1SJZ7</accession>
<evidence type="ECO:0000313" key="6">
    <source>
        <dbReference type="Proteomes" id="UP001438953"/>
    </source>
</evidence>
<evidence type="ECO:0000256" key="2">
    <source>
        <dbReference type="ARBA" id="ARBA00023125"/>
    </source>
</evidence>
<keyword evidence="3" id="KW-0804">Transcription</keyword>
<name>A0ABV1SJZ7_9RHOB</name>
<dbReference type="PROSITE" id="PS01124">
    <property type="entry name" value="HTH_ARAC_FAMILY_2"/>
    <property type="match status" value="1"/>
</dbReference>
<dbReference type="SUPFAM" id="SSF46689">
    <property type="entry name" value="Homeodomain-like"/>
    <property type="match status" value="1"/>
</dbReference>
<protein>
    <submittedName>
        <fullName evidence="5">AraC family transcriptional regulator</fullName>
    </submittedName>
</protein>
<dbReference type="RefSeq" id="WP_350938512.1">
    <property type="nucleotide sequence ID" value="NZ_JAYWLC010000016.1"/>
</dbReference>
<dbReference type="InterPro" id="IPR009057">
    <property type="entry name" value="Homeodomain-like_sf"/>
</dbReference>
<dbReference type="Proteomes" id="UP001438953">
    <property type="component" value="Unassembled WGS sequence"/>
</dbReference>
<gene>
    <name evidence="5" type="ORF">VSX56_15740</name>
</gene>
<feature type="domain" description="HTH araC/xylS-type" evidence="4">
    <location>
        <begin position="236"/>
        <end position="334"/>
    </location>
</feature>
<keyword evidence="2" id="KW-0238">DNA-binding</keyword>
<comment type="caution">
    <text evidence="5">The sequence shown here is derived from an EMBL/GenBank/DDBJ whole genome shotgun (WGS) entry which is preliminary data.</text>
</comment>
<dbReference type="InterPro" id="IPR018060">
    <property type="entry name" value="HTH_AraC"/>
</dbReference>
<sequence length="340" mass="37771">MQAQTPQVLAAAATGIDGFIRRYRLCPDSFFGSLGFAPETAAQPMSRMDLDLYCRMMELGAERSGDVNFGLAYGQAFTPEMLGLIGYMAINSASLGDAAQNLAAYFPWHQQGTATGFRAQDDLSWISYRVAPDRVRMRDQDALVTLGMFRNVLRHAGGEDWAPELIELEQADNGTRAEIEAAFGAPVRFGRPTNALVFRSADQGLAMPKADGTLQQLLRCNLQALSLRETGPCVTEAAAEVIRLHLKDTTLDLDLLSDRMGMPRWTLQRRLQDCGTSFARLVEETRHEQACRYLEGSGLSISLIAEELGYSEPSAFVRAFRRWENTSPSQYRKAFNALRH</sequence>
<dbReference type="InterPro" id="IPR032687">
    <property type="entry name" value="AraC-type_N"/>
</dbReference>
<dbReference type="EMBL" id="JAYWLC010000016">
    <property type="protein sequence ID" value="MER5173222.1"/>
    <property type="molecule type" value="Genomic_DNA"/>
</dbReference>
<dbReference type="PANTHER" id="PTHR47894:SF4">
    <property type="entry name" value="HTH-TYPE TRANSCRIPTIONAL REGULATOR GADX"/>
    <property type="match status" value="1"/>
</dbReference>